<dbReference type="Proteomes" id="UP000295367">
    <property type="component" value="Unassembled WGS sequence"/>
</dbReference>
<gene>
    <name evidence="1" type="ORF">EDC63_11923</name>
</gene>
<keyword evidence="2" id="KW-1185">Reference proteome</keyword>
<organism evidence="1 2">
    <name type="scientific">Sulfurirhabdus autotrophica</name>
    <dbReference type="NCBI Taxonomy" id="1706046"/>
    <lineage>
        <taxon>Bacteria</taxon>
        <taxon>Pseudomonadati</taxon>
        <taxon>Pseudomonadota</taxon>
        <taxon>Betaproteobacteria</taxon>
        <taxon>Nitrosomonadales</taxon>
        <taxon>Sulfuricellaceae</taxon>
        <taxon>Sulfurirhabdus</taxon>
    </lineage>
</organism>
<dbReference type="RefSeq" id="WP_124944902.1">
    <property type="nucleotide sequence ID" value="NZ_BHVT01000004.1"/>
</dbReference>
<sequence length="406" mass="45882">MGILDFFSKKPSQEKFAAIFIAHAKKQGFSKSMTYEAAEFRLLVDNGTNQIFNLGNAYRDYCKVPKIERETVLIKYTSGLNSPTLPTNFEEAKKNIMPTIKGMGQMEYVRLLNRLNNQESNTSNFDASMTFSDDAVVMLAYDTEHTMTSIGHTELQNWGISLEDAIEIALSNLRDRTVDNFGDLDNGVLVGQWNDSYDTSRVLLSDVIYRSNVKNDPIIMIPSRGCILLTSSSNIAGQLRMVDYAFESIEKDGRFVSSAMYQLCDGKISQYQPNNEDVKVKLEELKYHNTAEDYVSQKELLEKIHEATGVDIFVATYSLVRGKENNKLSSFCTWTKDVDTLLPRTDFVAFVVTDAAEEQKVKIVTWNDAISIGDEFLSEVEGYPVRYRVKGFPNAEKLNLVSEVAF</sequence>
<dbReference type="OrthoDB" id="6770354at2"/>
<reference evidence="1 2" key="1">
    <citation type="submission" date="2019-03" db="EMBL/GenBank/DDBJ databases">
        <title>Genomic Encyclopedia of Type Strains, Phase IV (KMG-IV): sequencing the most valuable type-strain genomes for metagenomic binning, comparative biology and taxonomic classification.</title>
        <authorList>
            <person name="Goeker M."/>
        </authorList>
    </citation>
    <scope>NUCLEOTIDE SEQUENCE [LARGE SCALE GENOMIC DNA]</scope>
    <source>
        <strain evidence="1 2">DSM 100309</strain>
    </source>
</reference>
<dbReference type="AlphaFoldDB" id="A0A4R3XU07"/>
<name>A0A4R3XU07_9PROT</name>
<comment type="caution">
    <text evidence="1">The sequence shown here is derived from an EMBL/GenBank/DDBJ whole genome shotgun (WGS) entry which is preliminary data.</text>
</comment>
<evidence type="ECO:0000313" key="1">
    <source>
        <dbReference type="EMBL" id="TCV82706.1"/>
    </source>
</evidence>
<accession>A0A4R3XU07</accession>
<evidence type="ECO:0008006" key="3">
    <source>
        <dbReference type="Google" id="ProtNLM"/>
    </source>
</evidence>
<evidence type="ECO:0000313" key="2">
    <source>
        <dbReference type="Proteomes" id="UP000295367"/>
    </source>
</evidence>
<proteinExistence type="predicted"/>
<protein>
    <recommendedName>
        <fullName evidence="3">DUF1444 family protein</fullName>
    </recommendedName>
</protein>
<dbReference type="EMBL" id="SMCO01000019">
    <property type="protein sequence ID" value="TCV82706.1"/>
    <property type="molecule type" value="Genomic_DNA"/>
</dbReference>